<feature type="signal peptide" evidence="2">
    <location>
        <begin position="1"/>
        <end position="17"/>
    </location>
</feature>
<feature type="chain" id="PRO_5040241133" evidence="2">
    <location>
        <begin position="18"/>
        <end position="186"/>
    </location>
</feature>
<dbReference type="EMBL" id="JAANIU010008490">
    <property type="protein sequence ID" value="KAG1534987.1"/>
    <property type="molecule type" value="Genomic_DNA"/>
</dbReference>
<keyword evidence="2" id="KW-0732">Signal</keyword>
<dbReference type="AlphaFoldDB" id="A0A9P6XYI4"/>
<gene>
    <name evidence="3" type="ORF">G6F50_015422</name>
</gene>
<comment type="caution">
    <text evidence="3">The sequence shown here is derived from an EMBL/GenBank/DDBJ whole genome shotgun (WGS) entry which is preliminary data.</text>
</comment>
<sequence length="186" mass="20245">MHLLLLCVNLRIPRVRAITFSTSKVRIALRVFRSSALNICKQAGAPGRHLQPHVCQGIPSKLQFDAADQLDTSTLEAQDVGATFQSRTTGVGTIEHRLIRAKRHLRSTLVQTVKIGRRLQHVHAVLKGHLRAVQLRLAFCQGKPGQPALHTGVATCRVTPSMVWPAPTHASGTLDPHPRAGPGGRP</sequence>
<dbReference type="Proteomes" id="UP000740926">
    <property type="component" value="Unassembled WGS sequence"/>
</dbReference>
<evidence type="ECO:0000256" key="1">
    <source>
        <dbReference type="SAM" id="MobiDB-lite"/>
    </source>
</evidence>
<protein>
    <submittedName>
        <fullName evidence="3">Uncharacterized protein</fullName>
    </submittedName>
</protein>
<organism evidence="3 4">
    <name type="scientific">Rhizopus delemar</name>
    <dbReference type="NCBI Taxonomy" id="936053"/>
    <lineage>
        <taxon>Eukaryota</taxon>
        <taxon>Fungi</taxon>
        <taxon>Fungi incertae sedis</taxon>
        <taxon>Mucoromycota</taxon>
        <taxon>Mucoromycotina</taxon>
        <taxon>Mucoromycetes</taxon>
        <taxon>Mucorales</taxon>
        <taxon>Mucorineae</taxon>
        <taxon>Rhizopodaceae</taxon>
        <taxon>Rhizopus</taxon>
    </lineage>
</organism>
<evidence type="ECO:0000313" key="3">
    <source>
        <dbReference type="EMBL" id="KAG1534987.1"/>
    </source>
</evidence>
<proteinExistence type="predicted"/>
<evidence type="ECO:0000256" key="2">
    <source>
        <dbReference type="SAM" id="SignalP"/>
    </source>
</evidence>
<accession>A0A9P6XYI4</accession>
<feature type="region of interest" description="Disordered" evidence="1">
    <location>
        <begin position="167"/>
        <end position="186"/>
    </location>
</feature>
<evidence type="ECO:0000313" key="4">
    <source>
        <dbReference type="Proteomes" id="UP000740926"/>
    </source>
</evidence>
<name>A0A9P6XYI4_9FUNG</name>
<keyword evidence="4" id="KW-1185">Reference proteome</keyword>
<reference evidence="3 4" key="1">
    <citation type="journal article" date="2020" name="Microb. Genom.">
        <title>Genetic diversity of clinical and environmental Mucorales isolates obtained from an investigation of mucormycosis cases among solid organ transplant recipients.</title>
        <authorList>
            <person name="Nguyen M.H."/>
            <person name="Kaul D."/>
            <person name="Muto C."/>
            <person name="Cheng S.J."/>
            <person name="Richter R.A."/>
            <person name="Bruno V.M."/>
            <person name="Liu G."/>
            <person name="Beyhan S."/>
            <person name="Sundermann A.J."/>
            <person name="Mounaud S."/>
            <person name="Pasculle A.W."/>
            <person name="Nierman W.C."/>
            <person name="Driscoll E."/>
            <person name="Cumbie R."/>
            <person name="Clancy C.J."/>
            <person name="Dupont C.L."/>
        </authorList>
    </citation>
    <scope>NUCLEOTIDE SEQUENCE [LARGE SCALE GENOMIC DNA]</scope>
    <source>
        <strain evidence="3 4">GL24</strain>
    </source>
</reference>